<organism evidence="2 3">
    <name type="scientific">Euplotes crassus</name>
    <dbReference type="NCBI Taxonomy" id="5936"/>
    <lineage>
        <taxon>Eukaryota</taxon>
        <taxon>Sar</taxon>
        <taxon>Alveolata</taxon>
        <taxon>Ciliophora</taxon>
        <taxon>Intramacronucleata</taxon>
        <taxon>Spirotrichea</taxon>
        <taxon>Hypotrichia</taxon>
        <taxon>Euplotida</taxon>
        <taxon>Euplotidae</taxon>
        <taxon>Moneuplotes</taxon>
    </lineage>
</organism>
<keyword evidence="3" id="KW-1185">Reference proteome</keyword>
<evidence type="ECO:0000313" key="2">
    <source>
        <dbReference type="EMBL" id="CAI2359715.1"/>
    </source>
</evidence>
<keyword evidence="1" id="KW-0175">Coiled coil</keyword>
<evidence type="ECO:0000256" key="1">
    <source>
        <dbReference type="SAM" id="Coils"/>
    </source>
</evidence>
<dbReference type="EMBL" id="CAMPGE010000949">
    <property type="protein sequence ID" value="CAI2359715.1"/>
    <property type="molecule type" value="Genomic_DNA"/>
</dbReference>
<dbReference type="Proteomes" id="UP001295684">
    <property type="component" value="Unassembled WGS sequence"/>
</dbReference>
<proteinExistence type="predicted"/>
<name>A0AAD1X6Y3_EUPCR</name>
<gene>
    <name evidence="2" type="ORF">ECRASSUSDP1_LOCUS1008</name>
</gene>
<dbReference type="AlphaFoldDB" id="A0AAD1X6Y3"/>
<comment type="caution">
    <text evidence="2">The sequence shown here is derived from an EMBL/GenBank/DDBJ whole genome shotgun (WGS) entry which is preliminary data.</text>
</comment>
<sequence length="604" mass="70814">MSFFPACGVERCVSQPYLYLCDLDIYVCAQHQRERFQEEDVVVLGETEVPRDACERIKRFLKVASEPIDEDEKQDLNREQKILMREYEAYLQDEICMLEKENSDDSFYEILQLEDITQNLLDNFRQQNYFIKFLAQRGVNLIQNYTVERRDYHQKYSDFCEPEEELKQDISVQDCDSESKIDLYKDSFQKFGEQNEHLFQSLLFEGTTEDSSKRATTLDLDSFIELEQVYQKQGQLWNYNDQIQEIDRTLTIQSEDKELNQQIQHLKDKMKAKVELFTEILGQLKKYGDVQTYAQECKDLLDNNLENMQQLRQENLEIKQEIQELKALSQGVNDEFQADIRKRYERLGSYEINEFEDMTFKSNSTLTLTSFDFLPILSKLCNRCPNLDTINIDCLKMNDPEMINFLCHWFPEEVRVLHLGDDSPMTSIDWLFCCSKLLEDPETPLKPCSVLNPSSLLFKISPLVTSEIWLYNFRISKKQLESLIPLLQGHPKAIGLISCSLDIPAAASMVGLNPQEFTRTNSDLVFSSLEEWECEMLSLNFCGDQEHGNWAESSAPFENLIRALCYSEAVHRTWRSIQLIKCGIEEEKAREILDYYGFEQTKIL</sequence>
<feature type="coiled-coil region" evidence="1">
    <location>
        <begin position="294"/>
        <end position="335"/>
    </location>
</feature>
<protein>
    <submittedName>
        <fullName evidence="2">Uncharacterized protein</fullName>
    </submittedName>
</protein>
<evidence type="ECO:0000313" key="3">
    <source>
        <dbReference type="Proteomes" id="UP001295684"/>
    </source>
</evidence>
<reference evidence="2" key="1">
    <citation type="submission" date="2023-07" db="EMBL/GenBank/DDBJ databases">
        <authorList>
            <consortium name="AG Swart"/>
            <person name="Singh M."/>
            <person name="Singh A."/>
            <person name="Seah K."/>
            <person name="Emmerich C."/>
        </authorList>
    </citation>
    <scope>NUCLEOTIDE SEQUENCE</scope>
    <source>
        <strain evidence="2">DP1</strain>
    </source>
</reference>
<accession>A0AAD1X6Y3</accession>